<reference evidence="1" key="1">
    <citation type="submission" date="2023-02" db="EMBL/GenBank/DDBJ databases">
        <title>Tahibacter soli sp. nov. isolated from soil.</title>
        <authorList>
            <person name="Baek J.H."/>
            <person name="Lee J.K."/>
            <person name="Choi D.G."/>
            <person name="Jeon C.O."/>
        </authorList>
    </citation>
    <scope>NUCLEOTIDE SEQUENCE</scope>
    <source>
        <strain evidence="1">BL</strain>
    </source>
</reference>
<gene>
    <name evidence="1" type="ORF">OD750_017785</name>
</gene>
<dbReference type="AlphaFoldDB" id="A0A9X3YPL0"/>
<proteinExistence type="predicted"/>
<dbReference type="Proteomes" id="UP001139971">
    <property type="component" value="Unassembled WGS sequence"/>
</dbReference>
<protein>
    <submittedName>
        <fullName evidence="1">Uncharacterized protein</fullName>
    </submittedName>
</protein>
<name>A0A9X3YPL0_9GAMM</name>
<dbReference type="EMBL" id="JAOVZO020000018">
    <property type="protein sequence ID" value="MDC8014401.1"/>
    <property type="molecule type" value="Genomic_DNA"/>
</dbReference>
<keyword evidence="2" id="KW-1185">Reference proteome</keyword>
<evidence type="ECO:0000313" key="2">
    <source>
        <dbReference type="Proteomes" id="UP001139971"/>
    </source>
</evidence>
<comment type="caution">
    <text evidence="1">The sequence shown here is derived from an EMBL/GenBank/DDBJ whole genome shotgun (WGS) entry which is preliminary data.</text>
</comment>
<dbReference type="RefSeq" id="WP_263545147.1">
    <property type="nucleotide sequence ID" value="NZ_JAOVZO020000018.1"/>
</dbReference>
<accession>A0A9X3YPL0</accession>
<organism evidence="1 2">
    <name type="scientific">Tahibacter soli</name>
    <dbReference type="NCBI Taxonomy" id="2983605"/>
    <lineage>
        <taxon>Bacteria</taxon>
        <taxon>Pseudomonadati</taxon>
        <taxon>Pseudomonadota</taxon>
        <taxon>Gammaproteobacteria</taxon>
        <taxon>Lysobacterales</taxon>
        <taxon>Rhodanobacteraceae</taxon>
        <taxon>Tahibacter</taxon>
    </lineage>
</organism>
<sequence length="139" mass="14871">MSSTRNGVVEAGEALTTQARDSGSLATIHRSTGILVGDASEPGVPDENTQDVAFTIVDDPKNESVYKGAGSYAATRAETAVRAVEEAFPLLHFDLRFEKNLTALHVRTRVHSSVENDLFLAVLLKALTSTATRLAPMKS</sequence>
<evidence type="ECO:0000313" key="1">
    <source>
        <dbReference type="EMBL" id="MDC8014401.1"/>
    </source>
</evidence>